<organism evidence="1 2">
    <name type="scientific">Microbacterium testaceum</name>
    <name type="common">Aureobacterium testaceum</name>
    <name type="synonym">Brevibacterium testaceum</name>
    <dbReference type="NCBI Taxonomy" id="2033"/>
    <lineage>
        <taxon>Bacteria</taxon>
        <taxon>Bacillati</taxon>
        <taxon>Actinomycetota</taxon>
        <taxon>Actinomycetes</taxon>
        <taxon>Micrococcales</taxon>
        <taxon>Microbacteriaceae</taxon>
        <taxon>Microbacterium</taxon>
    </lineage>
</organism>
<dbReference type="AlphaFoldDB" id="A0A147F4W3"/>
<evidence type="ECO:0008006" key="3">
    <source>
        <dbReference type="Google" id="ProtNLM"/>
    </source>
</evidence>
<gene>
    <name evidence="1" type="ORF">RSA3_14065</name>
</gene>
<name>A0A147F4W3_MICTE</name>
<comment type="caution">
    <text evidence="1">The sequence shown here is derived from an EMBL/GenBank/DDBJ whole genome shotgun (WGS) entry which is preliminary data.</text>
</comment>
<proteinExistence type="predicted"/>
<dbReference type="PATRIC" id="fig|2033.7.peg.3648"/>
<dbReference type="RefSeq" id="WP_058614754.1">
    <property type="nucleotide sequence ID" value="NZ_LDRV01000093.1"/>
</dbReference>
<sequence>MPLIKVTAKALDLATSAVPIQATVKVQAWDSNGPLADVRGDKVVFGVLITVEPEPEAVEIFVPLAPTDGSFCYRWEVSIWSRTYKLVRFTSVPDVDHDVPFSALPRVDEKTFQPTPDVLAAWETVRTETNLARDTSITAAGEAEGHARDAADFAGAAAGSAGSAASSAGDAAGSASSAAGSAGDAAGFAAAASESAGQASGAAGRAGDFASAAAESERKVGLSASAAATSAGTANTKAGEAATSAGQAGQAKTAAEAARDLALAGQFAGSDLGGSNTSLDTMLTPGVFYQTRAAQATLANKYPAAGLKGVLIVTRATGAFSEQLFIGEGGFGYYIRTGTSTAWTAWAFIPTQKVDVTVGRRIFTRDDYNNRDQMIFGDTGRRQFVTADMLNGVTGSWAVRRNGYTVTIEGTPAPQTDIPAGSAVAFGVVPAGFRPTMVNMRQPFRTSSSTVMQGIMIASSTFEISLYAFQNYTVNQGPTPFSLTFQTVDTWPASPLPGAALGVIPVN</sequence>
<dbReference type="EMBL" id="LDRV01000093">
    <property type="protein sequence ID" value="KTS09025.1"/>
    <property type="molecule type" value="Genomic_DNA"/>
</dbReference>
<accession>A0A147F4W3</accession>
<dbReference type="Proteomes" id="UP000072189">
    <property type="component" value="Unassembled WGS sequence"/>
</dbReference>
<protein>
    <recommendedName>
        <fullName evidence="3">Minor tail protein</fullName>
    </recommendedName>
</protein>
<evidence type="ECO:0000313" key="1">
    <source>
        <dbReference type="EMBL" id="KTS09025.1"/>
    </source>
</evidence>
<evidence type="ECO:0000313" key="2">
    <source>
        <dbReference type="Proteomes" id="UP000072189"/>
    </source>
</evidence>
<dbReference type="CDD" id="cd19958">
    <property type="entry name" value="pyocin_knob"/>
    <property type="match status" value="1"/>
</dbReference>
<reference evidence="1 2" key="1">
    <citation type="journal article" date="2016" name="Front. Microbiol.">
        <title>Genomic Resource of Rice Seed Associated Bacteria.</title>
        <authorList>
            <person name="Midha S."/>
            <person name="Bansal K."/>
            <person name="Sharma S."/>
            <person name="Kumar N."/>
            <person name="Patil P.P."/>
            <person name="Chaudhry V."/>
            <person name="Patil P.B."/>
        </authorList>
    </citation>
    <scope>NUCLEOTIDE SEQUENCE [LARGE SCALE GENOMIC DNA]</scope>
    <source>
        <strain evidence="1 2">RSA3</strain>
    </source>
</reference>